<dbReference type="GO" id="GO:0004252">
    <property type="term" value="F:serine-type endopeptidase activity"/>
    <property type="evidence" value="ECO:0007669"/>
    <property type="project" value="UniProtKB-UniRule"/>
</dbReference>
<dbReference type="PRINTS" id="PR00127">
    <property type="entry name" value="CLPPROTEASEP"/>
</dbReference>
<dbReference type="HAMAP" id="MF_00444">
    <property type="entry name" value="ClpP"/>
    <property type="match status" value="1"/>
</dbReference>
<dbReference type="InterPro" id="IPR029045">
    <property type="entry name" value="ClpP/crotonase-like_dom_sf"/>
</dbReference>
<keyword evidence="4 6" id="KW-0378">Hydrolase</keyword>
<dbReference type="InterPro" id="IPR023562">
    <property type="entry name" value="ClpP/TepA"/>
</dbReference>
<comment type="catalytic activity">
    <reaction evidence="6">
        <text>Hydrolysis of proteins to small peptides in the presence of ATP and magnesium. alpha-casein is the usual test substrate. In the absence of ATP, only oligopeptides shorter than five residues are hydrolyzed (such as succinyl-Leu-Tyr-|-NHMec, and Leu-Tyr-Leu-|-Tyr-Trp, in which cleavage of the -Tyr-|-Leu- and -Tyr-|-Trp bonds also occurs).</text>
        <dbReference type="EC" id="3.4.21.92"/>
    </reaction>
</comment>
<comment type="similarity">
    <text evidence="1 6 7">Belongs to the peptidase S14 family.</text>
</comment>
<feature type="active site" description="Nucleophile" evidence="6">
    <location>
        <position position="115"/>
    </location>
</feature>
<keyword evidence="6" id="KW-0963">Cytoplasm</keyword>
<dbReference type="GO" id="GO:0004176">
    <property type="term" value="F:ATP-dependent peptidase activity"/>
    <property type="evidence" value="ECO:0007669"/>
    <property type="project" value="InterPro"/>
</dbReference>
<dbReference type="EC" id="3.4.21.92" evidence="6"/>
<evidence type="ECO:0000256" key="3">
    <source>
        <dbReference type="ARBA" id="ARBA00022670"/>
    </source>
</evidence>
<dbReference type="InterPro" id="IPR001907">
    <property type="entry name" value="ClpP"/>
</dbReference>
<evidence type="ECO:0000256" key="5">
    <source>
        <dbReference type="ARBA" id="ARBA00022825"/>
    </source>
</evidence>
<name>A0A873HVQ7_PROWI</name>
<sequence length="225" mass="25372">MPVGVPKVPFGLSDQEEDHWVDIYNRLYRERVLFFCQELEEELANQLIGILLFINKEDEEAEEEAKEEDLPLEFKDAFMYINSPGGSAVCGIGLHDAMNYIRASVNTIGAGVAASMAALVLANGEYGTRLALPHARVMLRQPKAGLDGQSLDLEAEFKEVRRIKEEVAILFSEATDQPLNKVYTDLHRDTFLAPIAAQFYGIIDKIAITLDGYYYHYTVENLYDE</sequence>
<gene>
    <name evidence="6 8" type="primary">clpP</name>
    <name evidence="8" type="ORF">DBVPGpl_006</name>
</gene>
<evidence type="ECO:0000256" key="6">
    <source>
        <dbReference type="HAMAP-Rule" id="MF_00444"/>
    </source>
</evidence>
<dbReference type="EMBL" id="MN794236">
    <property type="protein sequence ID" value="QOZ41682.1"/>
    <property type="molecule type" value="Genomic_DNA"/>
</dbReference>
<reference evidence="8" key="1">
    <citation type="journal article" name="Front. Plant Sci.">
        <title>Sequencing and Analysis of the Complete Organellar Genomes of Prototheca wickerhamii.</title>
        <authorList>
            <person name="Bakula Z."/>
            <person name="Gromadka R."/>
            <person name="Gawor J."/>
            <person name="Siedlecki P."/>
            <person name="Pomorski J.J."/>
            <person name="Maciszewski K."/>
            <person name="Gromadka A."/>
            <person name="Karnkowska A."/>
            <person name="Jagielski T."/>
        </authorList>
    </citation>
    <scope>NUCLEOTIDE SEQUENCE</scope>
    <source>
        <strain evidence="8">DBVPG</strain>
    </source>
</reference>
<keyword evidence="3 6" id="KW-0645">Protease</keyword>
<protein>
    <recommendedName>
        <fullName evidence="6 7">ATP-dependent Clp protease proteolytic subunit</fullName>
        <ecNumber evidence="6">3.4.21.92</ecNumber>
    </recommendedName>
    <alternativeName>
        <fullName evidence="6">Endopeptidase Clp</fullName>
    </alternativeName>
</protein>
<geneLocation type="non-photosynthetic plastid" evidence="8"/>
<comment type="caution">
    <text evidence="6">Lacks conserved residue(s) required for the propagation of feature annotation.</text>
</comment>
<comment type="subcellular location">
    <subcellularLocation>
        <location evidence="6">Cytoplasm</location>
    </subcellularLocation>
</comment>
<dbReference type="Gene3D" id="3.90.226.10">
    <property type="entry name" value="2-enoyl-CoA Hydratase, Chain A, domain 1"/>
    <property type="match status" value="1"/>
</dbReference>
<evidence type="ECO:0000256" key="4">
    <source>
        <dbReference type="ARBA" id="ARBA00022801"/>
    </source>
</evidence>
<keyword evidence="2 8" id="KW-0934">Plastid</keyword>
<dbReference type="PANTHER" id="PTHR10381:SF15">
    <property type="entry name" value="CHLOROPLASTIC ATP-DEPENDENT CLP PROTEASE PROTEOLYTIC SUBUNIT 1"/>
    <property type="match status" value="1"/>
</dbReference>
<comment type="subunit">
    <text evidence="6">Component of the chloroplastic Clp protease core complex.</text>
</comment>
<dbReference type="RefSeq" id="YP_010040786.1">
    <property type="nucleotide sequence ID" value="NC_054192.1"/>
</dbReference>
<evidence type="ECO:0000256" key="2">
    <source>
        <dbReference type="ARBA" id="ARBA00022640"/>
    </source>
</evidence>
<evidence type="ECO:0000313" key="8">
    <source>
        <dbReference type="EMBL" id="QOZ41682.1"/>
    </source>
</evidence>
<evidence type="ECO:0000256" key="7">
    <source>
        <dbReference type="RuleBase" id="RU003567"/>
    </source>
</evidence>
<dbReference type="Pfam" id="PF00574">
    <property type="entry name" value="CLP_protease"/>
    <property type="match status" value="1"/>
</dbReference>
<dbReference type="GeneID" id="63880495"/>
<dbReference type="CDD" id="cd07017">
    <property type="entry name" value="S14_ClpP_2"/>
    <property type="match status" value="1"/>
</dbReference>
<dbReference type="SUPFAM" id="SSF52096">
    <property type="entry name" value="ClpP/crotonase"/>
    <property type="match status" value="1"/>
</dbReference>
<keyword evidence="5 6" id="KW-0720">Serine protease</keyword>
<dbReference type="GO" id="GO:0006515">
    <property type="term" value="P:protein quality control for misfolded or incompletely synthesized proteins"/>
    <property type="evidence" value="ECO:0007669"/>
    <property type="project" value="TreeGrafter"/>
</dbReference>
<organism evidence="8">
    <name type="scientific">Prototheca wickerhamii</name>
    <dbReference type="NCBI Taxonomy" id="3111"/>
    <lineage>
        <taxon>Eukaryota</taxon>
        <taxon>Viridiplantae</taxon>
        <taxon>Chlorophyta</taxon>
        <taxon>core chlorophytes</taxon>
        <taxon>Trebouxiophyceae</taxon>
        <taxon>Chlorellales</taxon>
        <taxon>Chlorellaceae</taxon>
        <taxon>Prototheca</taxon>
    </lineage>
</organism>
<dbReference type="AlphaFoldDB" id="A0A873HVQ7"/>
<dbReference type="PANTHER" id="PTHR10381">
    <property type="entry name" value="ATP-DEPENDENT CLP PROTEASE PROTEOLYTIC SUBUNIT"/>
    <property type="match status" value="1"/>
</dbReference>
<dbReference type="GO" id="GO:0009368">
    <property type="term" value="C:endopeptidase Clp complex"/>
    <property type="evidence" value="ECO:0007669"/>
    <property type="project" value="TreeGrafter"/>
</dbReference>
<comment type="function">
    <text evidence="6">Cleaves peptides in various proteins in a process that requires ATP hydrolysis. Has a chymotrypsin-like activity. Plays a major role in the degradation of misfolded proteins.</text>
</comment>
<dbReference type="GO" id="GO:0009536">
    <property type="term" value="C:plastid"/>
    <property type="evidence" value="ECO:0007669"/>
    <property type="project" value="UniProtKB-ARBA"/>
</dbReference>
<dbReference type="GO" id="GO:0051117">
    <property type="term" value="F:ATPase binding"/>
    <property type="evidence" value="ECO:0007669"/>
    <property type="project" value="TreeGrafter"/>
</dbReference>
<evidence type="ECO:0000256" key="1">
    <source>
        <dbReference type="ARBA" id="ARBA00007039"/>
    </source>
</evidence>
<proteinExistence type="inferred from homology"/>
<accession>A0A873HVQ7</accession>